<keyword evidence="7" id="KW-0479">Metal-binding</keyword>
<dbReference type="CDD" id="cd00051">
    <property type="entry name" value="EFh"/>
    <property type="match status" value="1"/>
</dbReference>
<feature type="transmembrane region" description="Helical" evidence="15">
    <location>
        <begin position="295"/>
        <end position="314"/>
    </location>
</feature>
<dbReference type="GO" id="GO:0005509">
    <property type="term" value="F:calcium ion binding"/>
    <property type="evidence" value="ECO:0007669"/>
    <property type="project" value="InterPro"/>
</dbReference>
<dbReference type="AlphaFoldDB" id="A0AAF0XMX9"/>
<proteinExistence type="inferred from homology"/>
<dbReference type="InterPro" id="IPR000778">
    <property type="entry name" value="Cyt_b245_heavy_chain"/>
</dbReference>
<feature type="region of interest" description="Disordered" evidence="14">
    <location>
        <begin position="71"/>
        <end position="94"/>
    </location>
</feature>
<dbReference type="PROSITE" id="PS50222">
    <property type="entry name" value="EF_HAND_2"/>
    <property type="match status" value="1"/>
</dbReference>
<evidence type="ECO:0000256" key="8">
    <source>
        <dbReference type="ARBA" id="ARBA00022827"/>
    </source>
</evidence>
<feature type="transmembrane region" description="Helical" evidence="15">
    <location>
        <begin position="521"/>
        <end position="539"/>
    </location>
</feature>
<evidence type="ECO:0000256" key="10">
    <source>
        <dbReference type="ARBA" id="ARBA00022857"/>
    </source>
</evidence>
<dbReference type="GO" id="GO:0004601">
    <property type="term" value="F:peroxidase activity"/>
    <property type="evidence" value="ECO:0007669"/>
    <property type="project" value="UniProtKB-KW"/>
</dbReference>
<keyword evidence="8" id="KW-0274">FAD</keyword>
<dbReference type="Pfam" id="PF08414">
    <property type="entry name" value="NADPH_Ox"/>
    <property type="match status" value="1"/>
</dbReference>
<dbReference type="SUPFAM" id="SSF52343">
    <property type="entry name" value="Ferredoxin reductase-like, C-terminal NADP-linked domain"/>
    <property type="match status" value="1"/>
</dbReference>
<dbReference type="Pfam" id="PF01794">
    <property type="entry name" value="Ferric_reduct"/>
    <property type="match status" value="1"/>
</dbReference>
<gene>
    <name evidence="18" type="ORF">DCAR_0729453</name>
</gene>
<keyword evidence="12" id="KW-0560">Oxidoreductase</keyword>
<evidence type="ECO:0000256" key="13">
    <source>
        <dbReference type="ARBA" id="ARBA00023136"/>
    </source>
</evidence>
<evidence type="ECO:0000256" key="4">
    <source>
        <dbReference type="ARBA" id="ARBA00022559"/>
    </source>
</evidence>
<evidence type="ECO:0000256" key="12">
    <source>
        <dbReference type="ARBA" id="ARBA00023002"/>
    </source>
</evidence>
<name>A0AAF0XMX9_DAUCS</name>
<evidence type="ECO:0000256" key="1">
    <source>
        <dbReference type="ARBA" id="ARBA00004141"/>
    </source>
</evidence>
<evidence type="ECO:0000256" key="2">
    <source>
        <dbReference type="ARBA" id="ARBA00007975"/>
    </source>
</evidence>
<evidence type="ECO:0000256" key="14">
    <source>
        <dbReference type="SAM" id="MobiDB-lite"/>
    </source>
</evidence>
<dbReference type="EMBL" id="CP093349">
    <property type="protein sequence ID" value="WOH09992.1"/>
    <property type="molecule type" value="Genomic_DNA"/>
</dbReference>
<keyword evidence="19" id="KW-1185">Reference proteome</keyword>
<feature type="region of interest" description="Disordered" evidence="14">
    <location>
        <begin position="1"/>
        <end position="25"/>
    </location>
</feature>
<evidence type="ECO:0000256" key="15">
    <source>
        <dbReference type="SAM" id="Phobius"/>
    </source>
</evidence>
<dbReference type="GO" id="GO:0016174">
    <property type="term" value="F:NAD(P)H oxidase H2O2-forming activity"/>
    <property type="evidence" value="ECO:0007669"/>
    <property type="project" value="TreeGrafter"/>
</dbReference>
<dbReference type="Gene3D" id="2.40.30.10">
    <property type="entry name" value="Translation factors"/>
    <property type="match status" value="1"/>
</dbReference>
<comment type="subcellular location">
    <subcellularLocation>
        <location evidence="1">Membrane</location>
        <topology evidence="1">Multi-pass membrane protein</topology>
    </subcellularLocation>
</comment>
<feature type="transmembrane region" description="Helical" evidence="15">
    <location>
        <begin position="435"/>
        <end position="456"/>
    </location>
</feature>
<dbReference type="FunFam" id="1.10.238.10:FF:000049">
    <property type="entry name" value="Respiratory burst oxidase homolog A"/>
    <property type="match status" value="1"/>
</dbReference>
<evidence type="ECO:0000256" key="6">
    <source>
        <dbReference type="ARBA" id="ARBA00022692"/>
    </source>
</evidence>
<dbReference type="PROSITE" id="PS51384">
    <property type="entry name" value="FAD_FR"/>
    <property type="match status" value="1"/>
</dbReference>
<feature type="compositionally biased region" description="Basic and acidic residues" evidence="14">
    <location>
        <begin position="73"/>
        <end position="85"/>
    </location>
</feature>
<evidence type="ECO:0000259" key="17">
    <source>
        <dbReference type="PROSITE" id="PS51384"/>
    </source>
</evidence>
<evidence type="ECO:0000256" key="7">
    <source>
        <dbReference type="ARBA" id="ARBA00022723"/>
    </source>
</evidence>
<dbReference type="InterPro" id="IPR002048">
    <property type="entry name" value="EF_hand_dom"/>
</dbReference>
<comment type="subunit">
    <text evidence="3">Monomer and homodimer.</text>
</comment>
<dbReference type="Pfam" id="PF08030">
    <property type="entry name" value="NAD_binding_6"/>
    <property type="match status" value="1"/>
</dbReference>
<sequence>MDGKKSTRFNVPGDTVSGTPSNHVEYDHGEVTRDVVDSVAVYTANAEDRKLKVSFGSSGVRIASMKNRQVSQEMKRLTSVRERPQKQSSRSKSGAVHALTGLKFISKSDGGFDWKKVEKMFDELTAATNGFLPRALFWECIGMHKESKEFAGALFDALARRRNIMIDSIDKEELKEFWEQISDQSFDSRLQIFFDMVDKDANGRISKDEVKEIISVSACANKLSSIQNGADDYATIIMEELDHDNLGYIMPIRGSDSKALSKMRSQKLKTKKKDVVISRAYKDTKYFVHDNWQRVWVLAVWLGIMAGLFAYKYVEYKNRAAYQVMGVCVCLAKGAAETLKFNMALILLPVCRKTITWLRNKTRLGVAVPFDDNIIFHQIITVGIAIGVGIHGLAHMTCDFPRLLHADKQKYRLMEPFFGKDQPPNYWWFVKGVEGVTGISMVVLMTIAFTLASPWLRLRKVPRGNSLKYKKKEKQSLEKILDKLTGFNAFWYSHHLFIIVYVLLIVHGVKLYLTHEWYKKTTWMYLAVPIILYACERLTRAYRSSTENVSIKKVVVYPENLLALQVFKPEGFKYKSGQYMFVKCAAISPFEWHPFSITSAPDDDYLSVHIRSLGDWTAEIREVFSKVCQSSPTRKSEVLRAEFNQGDKINSSVKVSIDGPYGAPAQDYKSYEVVLLIGLGIGATPMISIVKDIVNNIKAKEEEDNNSSPLTKESPGHSSASEFKTRKAYFYWISPSQGSFDWFKGVINEVTDVDKNGVVEMHIHCTSVYEEGNVQSAVIAMLQSIYYEKRGIDVVTGTHVKSHFAKPDWQKVYQGIADKHTNSRVGVFYCGPPPAAVKLKKLAADFSRTSTEFEFHKENF</sequence>
<reference evidence="18" key="1">
    <citation type="journal article" date="2016" name="Nat. Genet.">
        <title>A high-quality carrot genome assembly provides new insights into carotenoid accumulation and asterid genome evolution.</title>
        <authorList>
            <person name="Iorizzo M."/>
            <person name="Ellison S."/>
            <person name="Senalik D."/>
            <person name="Zeng P."/>
            <person name="Satapoomin P."/>
            <person name="Huang J."/>
            <person name="Bowman M."/>
            <person name="Iovene M."/>
            <person name="Sanseverino W."/>
            <person name="Cavagnaro P."/>
            <person name="Yildiz M."/>
            <person name="Macko-Podgorni A."/>
            <person name="Moranska E."/>
            <person name="Grzebelus E."/>
            <person name="Grzebelus D."/>
            <person name="Ashrafi H."/>
            <person name="Zheng Z."/>
            <person name="Cheng S."/>
            <person name="Spooner D."/>
            <person name="Van Deynze A."/>
            <person name="Simon P."/>
        </authorList>
    </citation>
    <scope>NUCLEOTIDE SEQUENCE</scope>
    <source>
        <tissue evidence="18">Leaf</tissue>
    </source>
</reference>
<dbReference type="PRINTS" id="PR00466">
    <property type="entry name" value="GP91PHOX"/>
</dbReference>
<dbReference type="InterPro" id="IPR013130">
    <property type="entry name" value="Fe3_Rdtase_TM_dom"/>
</dbReference>
<dbReference type="GO" id="GO:0005886">
    <property type="term" value="C:plasma membrane"/>
    <property type="evidence" value="ECO:0007669"/>
    <property type="project" value="UniProtKB-ARBA"/>
</dbReference>
<dbReference type="Proteomes" id="UP000077755">
    <property type="component" value="Chromosome 7"/>
</dbReference>
<protein>
    <submittedName>
        <fullName evidence="18">Uncharacterized protein</fullName>
    </submittedName>
</protein>
<keyword evidence="4" id="KW-0575">Peroxidase</keyword>
<feature type="transmembrane region" description="Helical" evidence="15">
    <location>
        <begin position="489"/>
        <end position="509"/>
    </location>
</feature>
<feature type="transmembrane region" description="Helical" evidence="15">
    <location>
        <begin position="374"/>
        <end position="394"/>
    </location>
</feature>
<dbReference type="Pfam" id="PF08022">
    <property type="entry name" value="FAD_binding_8"/>
    <property type="match status" value="1"/>
</dbReference>
<dbReference type="SUPFAM" id="SSF63380">
    <property type="entry name" value="Riboflavin synthase domain-like"/>
    <property type="match status" value="1"/>
</dbReference>
<dbReference type="InterPro" id="IPR013623">
    <property type="entry name" value="NADPH_Ox"/>
</dbReference>
<reference evidence="18" key="2">
    <citation type="submission" date="2022-03" db="EMBL/GenBank/DDBJ databases">
        <title>Draft title - Genomic analysis of global carrot germplasm unveils the trajectory of domestication and the origin of high carotenoid orange carrot.</title>
        <authorList>
            <person name="Iorizzo M."/>
            <person name="Ellison S."/>
            <person name="Senalik D."/>
            <person name="Macko-Podgorni A."/>
            <person name="Grzebelus D."/>
            <person name="Bostan H."/>
            <person name="Rolling W."/>
            <person name="Curaba J."/>
            <person name="Simon P."/>
        </authorList>
    </citation>
    <scope>NUCLEOTIDE SEQUENCE</scope>
    <source>
        <tissue evidence="18">Leaf</tissue>
    </source>
</reference>
<dbReference type="FunFam" id="2.40.30.10:FF:000019">
    <property type="entry name" value="Respiratory burst oxidase homolog A"/>
    <property type="match status" value="1"/>
</dbReference>
<dbReference type="InterPro" id="IPR017938">
    <property type="entry name" value="Riboflavin_synthase-like_b-brl"/>
</dbReference>
<keyword evidence="10" id="KW-0521">NADP</keyword>
<dbReference type="InterPro" id="IPR039261">
    <property type="entry name" value="FNR_nucleotide-bd"/>
</dbReference>
<organism evidence="18 19">
    <name type="scientific">Daucus carota subsp. sativus</name>
    <name type="common">Carrot</name>
    <dbReference type="NCBI Taxonomy" id="79200"/>
    <lineage>
        <taxon>Eukaryota</taxon>
        <taxon>Viridiplantae</taxon>
        <taxon>Streptophyta</taxon>
        <taxon>Embryophyta</taxon>
        <taxon>Tracheophyta</taxon>
        <taxon>Spermatophyta</taxon>
        <taxon>Magnoliopsida</taxon>
        <taxon>eudicotyledons</taxon>
        <taxon>Gunneridae</taxon>
        <taxon>Pentapetalae</taxon>
        <taxon>asterids</taxon>
        <taxon>campanulids</taxon>
        <taxon>Apiales</taxon>
        <taxon>Apiaceae</taxon>
        <taxon>Apioideae</taxon>
        <taxon>Scandiceae</taxon>
        <taxon>Daucinae</taxon>
        <taxon>Daucus</taxon>
        <taxon>Daucus sect. Daucus</taxon>
    </lineage>
</organism>
<accession>A0AAF0XMX9</accession>
<keyword evidence="13 15" id="KW-0472">Membrane</keyword>
<feature type="domain" description="EF-hand" evidence="16">
    <location>
        <begin position="185"/>
        <end position="220"/>
    </location>
</feature>
<dbReference type="InterPro" id="IPR017927">
    <property type="entry name" value="FAD-bd_FR_type"/>
</dbReference>
<dbReference type="PROSITE" id="PS00018">
    <property type="entry name" value="EF_HAND_1"/>
    <property type="match status" value="1"/>
</dbReference>
<evidence type="ECO:0000313" key="18">
    <source>
        <dbReference type="EMBL" id="WOH09992.1"/>
    </source>
</evidence>
<evidence type="ECO:0000259" key="16">
    <source>
        <dbReference type="PROSITE" id="PS50222"/>
    </source>
</evidence>
<evidence type="ECO:0000256" key="3">
    <source>
        <dbReference type="ARBA" id="ARBA00011407"/>
    </source>
</evidence>
<dbReference type="SFLD" id="SFLDG01169">
    <property type="entry name" value="NADPH_oxidase_subgroup_(NOX)"/>
    <property type="match status" value="1"/>
</dbReference>
<keyword evidence="11 15" id="KW-1133">Transmembrane helix</keyword>
<evidence type="ECO:0000256" key="9">
    <source>
        <dbReference type="ARBA" id="ARBA00022837"/>
    </source>
</evidence>
<dbReference type="PANTHER" id="PTHR11972:SF197">
    <property type="entry name" value="RESPIRATORY BURST OXIDASE HOMOLOG PROTEIN D"/>
    <property type="match status" value="1"/>
</dbReference>
<evidence type="ECO:0000313" key="19">
    <source>
        <dbReference type="Proteomes" id="UP000077755"/>
    </source>
</evidence>
<dbReference type="Gene3D" id="3.40.50.80">
    <property type="entry name" value="Nucleotide-binding domain of ferredoxin-NADP reductase (FNR) module"/>
    <property type="match status" value="1"/>
</dbReference>
<keyword evidence="9" id="KW-0106">Calcium</keyword>
<dbReference type="CDD" id="cd06186">
    <property type="entry name" value="NOX_Duox_like_FAD_NADP"/>
    <property type="match status" value="1"/>
</dbReference>
<keyword evidence="6 15" id="KW-0812">Transmembrane</keyword>
<dbReference type="InterPro" id="IPR013112">
    <property type="entry name" value="FAD-bd_8"/>
</dbReference>
<dbReference type="InterPro" id="IPR011992">
    <property type="entry name" value="EF-hand-dom_pair"/>
</dbReference>
<evidence type="ECO:0000256" key="5">
    <source>
        <dbReference type="ARBA" id="ARBA00022630"/>
    </source>
</evidence>
<dbReference type="InterPro" id="IPR050369">
    <property type="entry name" value="RBOH/FRE"/>
</dbReference>
<dbReference type="PANTHER" id="PTHR11972">
    <property type="entry name" value="NADPH OXIDASE"/>
    <property type="match status" value="1"/>
</dbReference>
<dbReference type="Gene3D" id="1.10.238.10">
    <property type="entry name" value="EF-hand"/>
    <property type="match status" value="1"/>
</dbReference>
<dbReference type="InterPro" id="IPR013121">
    <property type="entry name" value="Fe_red_NAD-bd_6"/>
</dbReference>
<dbReference type="InterPro" id="IPR018247">
    <property type="entry name" value="EF_Hand_1_Ca_BS"/>
</dbReference>
<comment type="similarity">
    <text evidence="2">Belongs to the RBOH (TC 5.B.1.3) family.</text>
</comment>
<dbReference type="SUPFAM" id="SSF47473">
    <property type="entry name" value="EF-hand"/>
    <property type="match status" value="1"/>
</dbReference>
<keyword evidence="5" id="KW-0285">Flavoprotein</keyword>
<feature type="domain" description="FAD-binding FR-type" evidence="17">
    <location>
        <begin position="544"/>
        <end position="667"/>
    </location>
</feature>
<evidence type="ECO:0000256" key="11">
    <source>
        <dbReference type="ARBA" id="ARBA00022989"/>
    </source>
</evidence>